<comment type="caution">
    <text evidence="3">The sequence shown here is derived from an EMBL/GenBank/DDBJ whole genome shotgun (WGS) entry which is preliminary data.</text>
</comment>
<name>A0A8H3BC38_9AGAM</name>
<dbReference type="Proteomes" id="UP000663846">
    <property type="component" value="Unassembled WGS sequence"/>
</dbReference>
<evidence type="ECO:0000256" key="2">
    <source>
        <dbReference type="ARBA" id="ARBA00023242"/>
    </source>
</evidence>
<organism evidence="3 4">
    <name type="scientific">Rhizoctonia solani</name>
    <dbReference type="NCBI Taxonomy" id="456999"/>
    <lineage>
        <taxon>Eukaryota</taxon>
        <taxon>Fungi</taxon>
        <taxon>Dikarya</taxon>
        <taxon>Basidiomycota</taxon>
        <taxon>Agaricomycotina</taxon>
        <taxon>Agaricomycetes</taxon>
        <taxon>Cantharellales</taxon>
        <taxon>Ceratobasidiaceae</taxon>
        <taxon>Rhizoctonia</taxon>
    </lineage>
</organism>
<protein>
    <submittedName>
        <fullName evidence="3">Uncharacterized protein</fullName>
    </submittedName>
</protein>
<dbReference type="PANTHER" id="PTHR37534:SF44">
    <property type="entry name" value="ZN(II)2CYS6 TRANSCRIPTION FACTOR (EUROFUNG)"/>
    <property type="match status" value="1"/>
</dbReference>
<evidence type="ECO:0000313" key="4">
    <source>
        <dbReference type="Proteomes" id="UP000663846"/>
    </source>
</evidence>
<dbReference type="GO" id="GO:0003700">
    <property type="term" value="F:DNA-binding transcription factor activity"/>
    <property type="evidence" value="ECO:0007669"/>
    <property type="project" value="TreeGrafter"/>
</dbReference>
<dbReference type="PANTHER" id="PTHR37534">
    <property type="entry name" value="TRANSCRIPTIONAL ACTIVATOR PROTEIN UGA3"/>
    <property type="match status" value="1"/>
</dbReference>
<keyword evidence="2" id="KW-0539">Nucleus</keyword>
<proteinExistence type="predicted"/>
<dbReference type="Pfam" id="PF11951">
    <property type="entry name" value="Fungal_trans_2"/>
    <property type="match status" value="1"/>
</dbReference>
<evidence type="ECO:0000313" key="3">
    <source>
        <dbReference type="EMBL" id="CAE6453696.1"/>
    </source>
</evidence>
<dbReference type="AlphaFoldDB" id="A0A8H3BC38"/>
<evidence type="ECO:0000256" key="1">
    <source>
        <dbReference type="ARBA" id="ARBA00004123"/>
    </source>
</evidence>
<dbReference type="EMBL" id="CAJMWS010000590">
    <property type="protein sequence ID" value="CAE6453696.1"/>
    <property type="molecule type" value="Genomic_DNA"/>
</dbReference>
<comment type="subcellular location">
    <subcellularLocation>
        <location evidence="1">Nucleus</location>
    </subcellularLocation>
</comment>
<dbReference type="GO" id="GO:0000976">
    <property type="term" value="F:transcription cis-regulatory region binding"/>
    <property type="evidence" value="ECO:0007669"/>
    <property type="project" value="TreeGrafter"/>
</dbReference>
<gene>
    <name evidence="3" type="ORF">RDB_LOCUS148660</name>
</gene>
<accession>A0A8H3BC38</accession>
<sequence>MLEHDGISPLVDTQTTRVEDNRHLFATHSPFKAADDPIALLHKILTHHVQSPYSPLDPLKTFLNSPWFFDYVMEQVDHVTAHWYFKPTNHSRSHFLAGIVGRLPASYFSRWTTLVGIGIIQSFLKGDLSHSSQHNFWLGYIEGSTKRELTHELAPREMRKRRSDWVHVSLMRAMIVQSTNVHQMLRIIAPTFLQVVYSDPTLWSKGCNPTYVPLSNILSSEVTELAFFALMDCTCAMAFGVPQQIEYDTTIHSHLTGSPSHQWAHSTPAYFQLLFADINACRDKSPAARDWREIEQQLLRWQSRPGEHTFTESWMMVAWYAVQESWRLALLTYLYIAVCDTASDDPRIQSNVKQLLQVVGTVKSQGSSSAHVSFFVQYLIVGICARNETHRQLVRDKLLASNETKLWIMRASDFVPVLDHLWHGPAVEGRSIKWNDYMRSRQAVLPL</sequence>
<dbReference type="GO" id="GO:0005634">
    <property type="term" value="C:nucleus"/>
    <property type="evidence" value="ECO:0007669"/>
    <property type="project" value="UniProtKB-SubCell"/>
</dbReference>
<dbReference type="GO" id="GO:0045944">
    <property type="term" value="P:positive regulation of transcription by RNA polymerase II"/>
    <property type="evidence" value="ECO:0007669"/>
    <property type="project" value="TreeGrafter"/>
</dbReference>
<reference evidence="3" key="1">
    <citation type="submission" date="2021-01" db="EMBL/GenBank/DDBJ databases">
        <authorList>
            <person name="Kaushik A."/>
        </authorList>
    </citation>
    <scope>NUCLEOTIDE SEQUENCE</scope>
    <source>
        <strain evidence="3">AG1-1C</strain>
    </source>
</reference>
<dbReference type="InterPro" id="IPR021858">
    <property type="entry name" value="Fun_TF"/>
</dbReference>